<evidence type="ECO:0000256" key="1">
    <source>
        <dbReference type="ARBA" id="ARBA00022676"/>
    </source>
</evidence>
<organism evidence="4 5">
    <name type="scientific">Paenibacillus sabuli</name>
    <dbReference type="NCBI Taxonomy" id="2772509"/>
    <lineage>
        <taxon>Bacteria</taxon>
        <taxon>Bacillati</taxon>
        <taxon>Bacillota</taxon>
        <taxon>Bacilli</taxon>
        <taxon>Bacillales</taxon>
        <taxon>Paenibacillaceae</taxon>
        <taxon>Paenibacillus</taxon>
    </lineage>
</organism>
<feature type="compositionally biased region" description="Low complexity" evidence="3">
    <location>
        <begin position="393"/>
        <end position="405"/>
    </location>
</feature>
<evidence type="ECO:0000256" key="2">
    <source>
        <dbReference type="ARBA" id="ARBA00022679"/>
    </source>
</evidence>
<comment type="caution">
    <text evidence="4">The sequence shown here is derived from an EMBL/GenBank/DDBJ whole genome shotgun (WGS) entry which is preliminary data.</text>
</comment>
<evidence type="ECO:0000313" key="4">
    <source>
        <dbReference type="EMBL" id="MBD2848588.1"/>
    </source>
</evidence>
<protein>
    <submittedName>
        <fullName evidence="4">Glycosyltransferase family 4 protein</fullName>
    </submittedName>
</protein>
<dbReference type="RefSeq" id="WP_190921682.1">
    <property type="nucleotide sequence ID" value="NZ_JACXIZ010000077.1"/>
</dbReference>
<dbReference type="Pfam" id="PF13692">
    <property type="entry name" value="Glyco_trans_1_4"/>
    <property type="match status" value="1"/>
</dbReference>
<reference evidence="4" key="1">
    <citation type="submission" date="2020-09" db="EMBL/GenBank/DDBJ databases">
        <title>A novel bacterium of genus Paenibacillus, isolated from South China Sea.</title>
        <authorList>
            <person name="Huang H."/>
            <person name="Mo K."/>
            <person name="Hu Y."/>
        </authorList>
    </citation>
    <scope>NUCLEOTIDE SEQUENCE</scope>
    <source>
        <strain evidence="4">IB182496</strain>
    </source>
</reference>
<dbReference type="AlphaFoldDB" id="A0A927C0D2"/>
<evidence type="ECO:0000313" key="5">
    <source>
        <dbReference type="Proteomes" id="UP000621560"/>
    </source>
</evidence>
<evidence type="ECO:0000256" key="3">
    <source>
        <dbReference type="SAM" id="MobiDB-lite"/>
    </source>
</evidence>
<sequence>MKLLIACNDYPYPADHGGRVDMWGRIQVLREMGCTVDLIVCTAQTPGDEELAEMKRYARRILACPRRTRPADLLGGLPLQVLSRRSLAEAEIGEAYDAVLLEGDYVYPVLHNPTLRYGEALLRVHNDERAYFRALAGSTKRPLHKLYYWSESYKFGRLARRLLQETDGWLFISSKEEAAFRARYPERRSVFLPPPVARGRFAPAPLTAARVVFIGSLFMPNNREAIDWYLRRVHPQLIADPEYRFVIAGNSRGQGLGWLQAYDLSRVELHDSPPSLDAIYRSGYLFVNPMRHGAGVKLKTIEAIQHGLPVVSTSIGCEGTGLADGKQIRIADTADGFAAAVRELLGDRRAALGLLAAAQAYIREHYDHRRVLERALGMQPGAAAAHGPQSERQVQPGQAAQAVPR</sequence>
<keyword evidence="5" id="KW-1185">Reference proteome</keyword>
<dbReference type="PANTHER" id="PTHR12526">
    <property type="entry name" value="GLYCOSYLTRANSFERASE"/>
    <property type="match status" value="1"/>
</dbReference>
<dbReference type="EMBL" id="JACXIZ010000077">
    <property type="protein sequence ID" value="MBD2848588.1"/>
    <property type="molecule type" value="Genomic_DNA"/>
</dbReference>
<name>A0A927C0D2_9BACL</name>
<feature type="region of interest" description="Disordered" evidence="3">
    <location>
        <begin position="379"/>
        <end position="405"/>
    </location>
</feature>
<gene>
    <name evidence="4" type="ORF">IDH44_25700</name>
</gene>
<dbReference type="CDD" id="cd03801">
    <property type="entry name" value="GT4_PimA-like"/>
    <property type="match status" value="1"/>
</dbReference>
<proteinExistence type="predicted"/>
<keyword evidence="1" id="KW-0328">Glycosyltransferase</keyword>
<dbReference type="SUPFAM" id="SSF53756">
    <property type="entry name" value="UDP-Glycosyltransferase/glycogen phosphorylase"/>
    <property type="match status" value="1"/>
</dbReference>
<dbReference type="Gene3D" id="3.40.50.2000">
    <property type="entry name" value="Glycogen Phosphorylase B"/>
    <property type="match status" value="2"/>
</dbReference>
<dbReference type="PANTHER" id="PTHR12526:SF510">
    <property type="entry name" value="D-INOSITOL 3-PHOSPHATE GLYCOSYLTRANSFERASE"/>
    <property type="match status" value="1"/>
</dbReference>
<accession>A0A927C0D2</accession>
<dbReference type="Proteomes" id="UP000621560">
    <property type="component" value="Unassembled WGS sequence"/>
</dbReference>
<dbReference type="GO" id="GO:0016757">
    <property type="term" value="F:glycosyltransferase activity"/>
    <property type="evidence" value="ECO:0007669"/>
    <property type="project" value="UniProtKB-KW"/>
</dbReference>
<keyword evidence="2" id="KW-0808">Transferase</keyword>